<evidence type="ECO:0000256" key="3">
    <source>
        <dbReference type="ARBA" id="ARBA00023125"/>
    </source>
</evidence>
<dbReference type="RefSeq" id="WP_183986654.1">
    <property type="nucleotide sequence ID" value="NZ_JACHHG010000005.1"/>
</dbReference>
<evidence type="ECO:0000256" key="1">
    <source>
        <dbReference type="ARBA" id="ARBA00009437"/>
    </source>
</evidence>
<dbReference type="CDD" id="cd05466">
    <property type="entry name" value="PBP2_LTTR_substrate"/>
    <property type="match status" value="1"/>
</dbReference>
<dbReference type="Gene3D" id="1.10.10.10">
    <property type="entry name" value="Winged helix-like DNA-binding domain superfamily/Winged helix DNA-binding domain"/>
    <property type="match status" value="1"/>
</dbReference>
<proteinExistence type="inferred from homology"/>
<evidence type="ECO:0000259" key="5">
    <source>
        <dbReference type="PROSITE" id="PS50931"/>
    </source>
</evidence>
<comment type="similarity">
    <text evidence="1">Belongs to the LysR transcriptional regulatory family.</text>
</comment>
<dbReference type="PROSITE" id="PS50931">
    <property type="entry name" value="HTH_LYSR"/>
    <property type="match status" value="1"/>
</dbReference>
<dbReference type="InterPro" id="IPR036388">
    <property type="entry name" value="WH-like_DNA-bd_sf"/>
</dbReference>
<reference evidence="6 7" key="1">
    <citation type="submission" date="2020-08" db="EMBL/GenBank/DDBJ databases">
        <title>Genomic Encyclopedia of Type Strains, Phase IV (KMG-IV): sequencing the most valuable type-strain genomes for metagenomic binning, comparative biology and taxonomic classification.</title>
        <authorList>
            <person name="Goeker M."/>
        </authorList>
    </citation>
    <scope>NUCLEOTIDE SEQUENCE [LARGE SCALE GENOMIC DNA]</scope>
    <source>
        <strain evidence="6 7">DSM 21458</strain>
    </source>
</reference>
<dbReference type="GO" id="GO:0003700">
    <property type="term" value="F:DNA-binding transcription factor activity"/>
    <property type="evidence" value="ECO:0007669"/>
    <property type="project" value="InterPro"/>
</dbReference>
<evidence type="ECO:0000256" key="2">
    <source>
        <dbReference type="ARBA" id="ARBA00023015"/>
    </source>
</evidence>
<dbReference type="InterPro" id="IPR036390">
    <property type="entry name" value="WH_DNA-bd_sf"/>
</dbReference>
<dbReference type="Gene3D" id="3.40.190.290">
    <property type="match status" value="1"/>
</dbReference>
<keyword evidence="4" id="KW-0804">Transcription</keyword>
<dbReference type="InterPro" id="IPR005119">
    <property type="entry name" value="LysR_subst-bd"/>
</dbReference>
<dbReference type="SUPFAM" id="SSF46785">
    <property type="entry name" value="Winged helix' DNA-binding domain"/>
    <property type="match status" value="1"/>
</dbReference>
<dbReference type="SUPFAM" id="SSF53850">
    <property type="entry name" value="Periplasmic binding protein-like II"/>
    <property type="match status" value="1"/>
</dbReference>
<dbReference type="AlphaFoldDB" id="A0A841HXT3"/>
<dbReference type="Pfam" id="PF03466">
    <property type="entry name" value="LysR_substrate"/>
    <property type="match status" value="1"/>
</dbReference>
<gene>
    <name evidence="6" type="ORF">HNR42_001776</name>
</gene>
<evidence type="ECO:0000256" key="4">
    <source>
        <dbReference type="ARBA" id="ARBA00023163"/>
    </source>
</evidence>
<dbReference type="FunFam" id="1.10.10.10:FF:000001">
    <property type="entry name" value="LysR family transcriptional regulator"/>
    <property type="match status" value="1"/>
</dbReference>
<organism evidence="6 7">
    <name type="scientific">Deinobacterium chartae</name>
    <dbReference type="NCBI Taxonomy" id="521158"/>
    <lineage>
        <taxon>Bacteria</taxon>
        <taxon>Thermotogati</taxon>
        <taxon>Deinococcota</taxon>
        <taxon>Deinococci</taxon>
        <taxon>Deinococcales</taxon>
        <taxon>Deinococcaceae</taxon>
        <taxon>Deinobacterium</taxon>
    </lineage>
</organism>
<dbReference type="EMBL" id="JACHHG010000005">
    <property type="protein sequence ID" value="MBB6098351.1"/>
    <property type="molecule type" value="Genomic_DNA"/>
</dbReference>
<dbReference type="Proteomes" id="UP000569951">
    <property type="component" value="Unassembled WGS sequence"/>
</dbReference>
<dbReference type="GO" id="GO:0000976">
    <property type="term" value="F:transcription cis-regulatory region binding"/>
    <property type="evidence" value="ECO:0007669"/>
    <property type="project" value="TreeGrafter"/>
</dbReference>
<evidence type="ECO:0000313" key="6">
    <source>
        <dbReference type="EMBL" id="MBB6098351.1"/>
    </source>
</evidence>
<protein>
    <submittedName>
        <fullName evidence="6">DNA-binding transcriptional LysR family regulator</fullName>
    </submittedName>
</protein>
<sequence>MSDIPELRDLTVFAAVCRERSFSRAAAALESSQPRVSTRMAALESRLGTPLFVRTSRGVMPTAAAEALLPYALRCLELVAEGWRAAGEAQQVLQLRVNAPDLLATTVFPRLLLGLEERRVQLVPNTGHSAEVIAALLDGLCDLGLILGRSAPAGLEVHPLHFTPNVCVVPPEHPLPEVAAPEQLGELPVIVPLGQDFAELMARLGIRRWSALEPVAAVRAAALETGRAAILPRLAVRNELRHGSLRELRLKSGAAAELGGWPVSAVLPRRKRQSAQARAALEVLSRFDWGGTQRVS</sequence>
<keyword evidence="3 6" id="KW-0238">DNA-binding</keyword>
<dbReference type="PANTHER" id="PTHR30126">
    <property type="entry name" value="HTH-TYPE TRANSCRIPTIONAL REGULATOR"/>
    <property type="match status" value="1"/>
</dbReference>
<comment type="caution">
    <text evidence="6">The sequence shown here is derived from an EMBL/GenBank/DDBJ whole genome shotgun (WGS) entry which is preliminary data.</text>
</comment>
<dbReference type="PRINTS" id="PR00039">
    <property type="entry name" value="HTHLYSR"/>
</dbReference>
<accession>A0A841HXT3</accession>
<feature type="domain" description="HTH lysR-type" evidence="5">
    <location>
        <begin position="5"/>
        <end position="62"/>
    </location>
</feature>
<dbReference type="PANTHER" id="PTHR30126:SF39">
    <property type="entry name" value="HTH-TYPE TRANSCRIPTIONAL REGULATOR CYSL"/>
    <property type="match status" value="1"/>
</dbReference>
<dbReference type="Pfam" id="PF00126">
    <property type="entry name" value="HTH_1"/>
    <property type="match status" value="1"/>
</dbReference>
<evidence type="ECO:0000313" key="7">
    <source>
        <dbReference type="Proteomes" id="UP000569951"/>
    </source>
</evidence>
<keyword evidence="2" id="KW-0805">Transcription regulation</keyword>
<name>A0A841HXT3_9DEIO</name>
<dbReference type="InterPro" id="IPR000847">
    <property type="entry name" value="LysR_HTH_N"/>
</dbReference>
<keyword evidence="7" id="KW-1185">Reference proteome</keyword>